<reference evidence="3" key="1">
    <citation type="journal article" date="2018" name="DNA Res.">
        <title>Multiple hybrid de novo genome assembly of finger millet, an orphan allotetraploid crop.</title>
        <authorList>
            <person name="Hatakeyama M."/>
            <person name="Aluri S."/>
            <person name="Balachadran M.T."/>
            <person name="Sivarajan S.R."/>
            <person name="Patrignani A."/>
            <person name="Gruter S."/>
            <person name="Poveda L."/>
            <person name="Shimizu-Inatsugi R."/>
            <person name="Baeten J."/>
            <person name="Francoijs K.J."/>
            <person name="Nataraja K.N."/>
            <person name="Reddy Y.A.N."/>
            <person name="Phadnis S."/>
            <person name="Ravikumar R.L."/>
            <person name="Schlapbach R."/>
            <person name="Sreeman S.M."/>
            <person name="Shimizu K.K."/>
        </authorList>
    </citation>
    <scope>NUCLEOTIDE SEQUENCE</scope>
</reference>
<name>A0AAV5FKU6_ELECO</name>
<dbReference type="Pfam" id="PF23598">
    <property type="entry name" value="LRR_14"/>
    <property type="match status" value="1"/>
</dbReference>
<sequence>MPSLSKFRVLRVLDIENGEEMTHNYFEHIRMLLQLKYLRLNLRSIDVLPEQLGELQHLRTLDLRGTKITKLPKSIVHLQNLTCLRVKNLELPENIANLYALEELSDIQINRYCLASSLLGLGSLTKLRILRLHWCIANTHPDSKVFVNNLLSSLRKLGRFNLRHICIQSYYGYSIDFLLDSWFPTPHLLQKFEMNLNYHFPRIPDWIASHGKLTYLNINVNPVDEETLEILGSLPSLMFLWVTSNAAAPKERLVVSSSMFICLKEFQFTCWSNGTGLYFGIQHLSSLRHLVVEIICSGATVQEVEALEEAIRSAANLLPNHPTLELQTWDEEKMAKEESVGQEEISTSR</sequence>
<feature type="domain" description="Disease resistance R13L4/SHOC-2-like LRR" evidence="2">
    <location>
        <begin position="1"/>
        <end position="269"/>
    </location>
</feature>
<dbReference type="Gene3D" id="3.80.10.10">
    <property type="entry name" value="Ribonuclease Inhibitor"/>
    <property type="match status" value="1"/>
</dbReference>
<dbReference type="PANTHER" id="PTHR47186">
    <property type="entry name" value="LEUCINE-RICH REPEAT-CONTAINING PROTEIN 57"/>
    <property type="match status" value="1"/>
</dbReference>
<reference evidence="3" key="2">
    <citation type="submission" date="2021-12" db="EMBL/GenBank/DDBJ databases">
        <title>Resequencing data analysis of finger millet.</title>
        <authorList>
            <person name="Hatakeyama M."/>
            <person name="Aluri S."/>
            <person name="Balachadran M.T."/>
            <person name="Sivarajan S.R."/>
            <person name="Poveda L."/>
            <person name="Shimizu-Inatsugi R."/>
            <person name="Schlapbach R."/>
            <person name="Sreeman S.M."/>
            <person name="Shimizu K.K."/>
        </authorList>
    </citation>
    <scope>NUCLEOTIDE SEQUENCE</scope>
</reference>
<protein>
    <recommendedName>
        <fullName evidence="2">Disease resistance R13L4/SHOC-2-like LRR domain-containing protein</fullName>
    </recommendedName>
</protein>
<comment type="caution">
    <text evidence="3">The sequence shown here is derived from an EMBL/GenBank/DDBJ whole genome shotgun (WGS) entry which is preliminary data.</text>
</comment>
<proteinExistence type="predicted"/>
<accession>A0AAV5FKU6</accession>
<dbReference type="InterPro" id="IPR032675">
    <property type="entry name" value="LRR_dom_sf"/>
</dbReference>
<keyword evidence="4" id="KW-1185">Reference proteome</keyword>
<evidence type="ECO:0000256" key="1">
    <source>
        <dbReference type="ARBA" id="ARBA00022737"/>
    </source>
</evidence>
<dbReference type="SUPFAM" id="SSF52047">
    <property type="entry name" value="RNI-like"/>
    <property type="match status" value="1"/>
</dbReference>
<keyword evidence="1" id="KW-0677">Repeat</keyword>
<dbReference type="Proteomes" id="UP001054889">
    <property type="component" value="Unassembled WGS sequence"/>
</dbReference>
<evidence type="ECO:0000259" key="2">
    <source>
        <dbReference type="Pfam" id="PF23598"/>
    </source>
</evidence>
<dbReference type="AlphaFoldDB" id="A0AAV5FKU6"/>
<gene>
    <name evidence="3" type="primary">gb23966</name>
    <name evidence="3" type="ORF">PR202_gb23966</name>
</gene>
<dbReference type="PANTHER" id="PTHR47186:SF45">
    <property type="entry name" value="DISEASE RESISTANCE RPP13-LIKE PROTEIN 1"/>
    <property type="match status" value="1"/>
</dbReference>
<evidence type="ECO:0000313" key="4">
    <source>
        <dbReference type="Proteomes" id="UP001054889"/>
    </source>
</evidence>
<dbReference type="EMBL" id="BQKI01000088">
    <property type="protein sequence ID" value="GJN35217.1"/>
    <property type="molecule type" value="Genomic_DNA"/>
</dbReference>
<dbReference type="InterPro" id="IPR055414">
    <property type="entry name" value="LRR_R13L4/SHOC2-like"/>
</dbReference>
<evidence type="ECO:0000313" key="3">
    <source>
        <dbReference type="EMBL" id="GJN35217.1"/>
    </source>
</evidence>
<organism evidence="3 4">
    <name type="scientific">Eleusine coracana subsp. coracana</name>
    <dbReference type="NCBI Taxonomy" id="191504"/>
    <lineage>
        <taxon>Eukaryota</taxon>
        <taxon>Viridiplantae</taxon>
        <taxon>Streptophyta</taxon>
        <taxon>Embryophyta</taxon>
        <taxon>Tracheophyta</taxon>
        <taxon>Spermatophyta</taxon>
        <taxon>Magnoliopsida</taxon>
        <taxon>Liliopsida</taxon>
        <taxon>Poales</taxon>
        <taxon>Poaceae</taxon>
        <taxon>PACMAD clade</taxon>
        <taxon>Chloridoideae</taxon>
        <taxon>Cynodonteae</taxon>
        <taxon>Eleusininae</taxon>
        <taxon>Eleusine</taxon>
    </lineage>
</organism>